<feature type="transmembrane region" description="Helical" evidence="1">
    <location>
        <begin position="260"/>
        <end position="280"/>
    </location>
</feature>
<dbReference type="PANTHER" id="PTHR43592:SF24">
    <property type="entry name" value="CAAX AMINO TERMINAL PROTEASE FAMILY PROTEIN"/>
    <property type="match status" value="1"/>
</dbReference>
<name>A0A2J8A8V3_9CHLO</name>
<feature type="transmembrane region" description="Helical" evidence="1">
    <location>
        <begin position="184"/>
        <end position="202"/>
    </location>
</feature>
<feature type="domain" description="CAAX prenyl protease 2/Lysostaphin resistance protein A-like" evidence="2">
    <location>
        <begin position="127"/>
        <end position="213"/>
    </location>
</feature>
<feature type="transmembrane region" description="Helical" evidence="1">
    <location>
        <begin position="77"/>
        <end position="96"/>
    </location>
</feature>
<organism evidence="3 4">
    <name type="scientific">Tetrabaena socialis</name>
    <dbReference type="NCBI Taxonomy" id="47790"/>
    <lineage>
        <taxon>Eukaryota</taxon>
        <taxon>Viridiplantae</taxon>
        <taxon>Chlorophyta</taxon>
        <taxon>core chlorophytes</taxon>
        <taxon>Chlorophyceae</taxon>
        <taxon>CS clade</taxon>
        <taxon>Chlamydomonadales</taxon>
        <taxon>Tetrabaenaceae</taxon>
        <taxon>Tetrabaena</taxon>
    </lineage>
</organism>
<reference evidence="3 4" key="1">
    <citation type="journal article" date="2017" name="Mol. Biol. Evol.">
        <title>The 4-celled Tetrabaena socialis nuclear genome reveals the essential components for genetic control of cell number at the origin of multicellularity in the volvocine lineage.</title>
        <authorList>
            <person name="Featherston J."/>
            <person name="Arakaki Y."/>
            <person name="Hanschen E.R."/>
            <person name="Ferris P.J."/>
            <person name="Michod R.E."/>
            <person name="Olson B.J.S.C."/>
            <person name="Nozaki H."/>
            <person name="Durand P.M."/>
        </authorList>
    </citation>
    <scope>NUCLEOTIDE SEQUENCE [LARGE SCALE GENOMIC DNA]</scope>
    <source>
        <strain evidence="3 4">NIES-571</strain>
    </source>
</reference>
<feature type="transmembrane region" description="Helical" evidence="1">
    <location>
        <begin position="157"/>
        <end position="178"/>
    </location>
</feature>
<evidence type="ECO:0000313" key="3">
    <source>
        <dbReference type="EMBL" id="PNH08949.1"/>
    </source>
</evidence>
<evidence type="ECO:0000313" key="4">
    <source>
        <dbReference type="Proteomes" id="UP000236333"/>
    </source>
</evidence>
<dbReference type="Proteomes" id="UP000236333">
    <property type="component" value="Unassembled WGS sequence"/>
</dbReference>
<dbReference type="GO" id="GO:0080120">
    <property type="term" value="P:CAAX-box protein maturation"/>
    <property type="evidence" value="ECO:0007669"/>
    <property type="project" value="UniProtKB-ARBA"/>
</dbReference>
<comment type="caution">
    <text evidence="3">The sequence shown here is derived from an EMBL/GenBank/DDBJ whole genome shotgun (WGS) entry which is preliminary data.</text>
</comment>
<feature type="transmembrane region" description="Helical" evidence="1">
    <location>
        <begin position="128"/>
        <end position="150"/>
    </location>
</feature>
<feature type="transmembrane region" description="Helical" evidence="1">
    <location>
        <begin position="37"/>
        <end position="57"/>
    </location>
</feature>
<dbReference type="Pfam" id="PF02517">
    <property type="entry name" value="Rce1-like"/>
    <property type="match status" value="2"/>
</dbReference>
<dbReference type="AlphaFoldDB" id="A0A2J8A8V3"/>
<feature type="transmembrane region" description="Helical" evidence="1">
    <location>
        <begin position="301"/>
        <end position="320"/>
    </location>
</feature>
<dbReference type="InterPro" id="IPR003675">
    <property type="entry name" value="Rce1/LyrA-like_dom"/>
</dbReference>
<keyword evidence="1" id="KW-0812">Transmembrane</keyword>
<evidence type="ECO:0000256" key="1">
    <source>
        <dbReference type="SAM" id="Phobius"/>
    </source>
</evidence>
<protein>
    <submittedName>
        <fullName evidence="3">Putative membrane peptidase ydiL</fullName>
    </submittedName>
</protein>
<dbReference type="OrthoDB" id="361580at2759"/>
<keyword evidence="1" id="KW-1133">Transmembrane helix</keyword>
<keyword evidence="1" id="KW-0472">Membrane</keyword>
<proteinExistence type="predicted"/>
<feature type="domain" description="CAAX prenyl protease 2/Lysostaphin resistance protein A-like" evidence="2">
    <location>
        <begin position="351"/>
        <end position="437"/>
    </location>
</feature>
<dbReference type="GO" id="GO:0004175">
    <property type="term" value="F:endopeptidase activity"/>
    <property type="evidence" value="ECO:0007669"/>
    <property type="project" value="UniProtKB-ARBA"/>
</dbReference>
<dbReference type="PANTHER" id="PTHR43592">
    <property type="entry name" value="CAAX AMINO TERMINAL PROTEASE"/>
    <property type="match status" value="1"/>
</dbReference>
<gene>
    <name evidence="3" type="ORF">TSOC_004459</name>
</gene>
<dbReference type="EMBL" id="PGGS01000110">
    <property type="protein sequence ID" value="PNH08949.1"/>
    <property type="molecule type" value="Genomic_DNA"/>
</dbReference>
<feature type="transmembrane region" description="Helical" evidence="1">
    <location>
        <begin position="402"/>
        <end position="420"/>
    </location>
</feature>
<keyword evidence="4" id="KW-1185">Reference proteome</keyword>
<accession>A0A2J8A8V3</accession>
<sequence>MMLWLLAYILIGQVAVPLVLGCMGIDRLELSVRSHAVLHLCLDVSQLLTTLGILWACLRKYRPRALGLFPLLPLRGLWLLGVLLCAATFPAVDWLAHQSMGWFPNDSDAAWASNLEHSLSVGDWVTNVAYFSVVSLCAPIWEEAIFRGFLLASLAKYMPTAAAAALSSVIFAMCHFRLQTFLPLLVLGVVFSFVFIRTRSLIPPILLHSAWNMQRQRKQEPLQVMMLWLLAYILIGQVAVPLVLGCMGIDRLELSVRSHAVLHLCLDVSQLLTTLGILWACLRKYRPRALGLFPLLPLRGLWLLGVLLCAATFPAVDWLAHQSMGWFPNDSDAAWASNLEHSLSVGDWVTNVAYFSVVSLCAPIWEEAIFRGFLLASLAKYMPTAAAAALSSVIFAMCHFRLQTFLPLLVLGVVFSFVFIRTRSLIPPILLHSAWNMYVLVSLVRSTA</sequence>
<feature type="transmembrane region" description="Helical" evidence="1">
    <location>
        <begin position="372"/>
        <end position="396"/>
    </location>
</feature>
<evidence type="ECO:0000259" key="2">
    <source>
        <dbReference type="Pfam" id="PF02517"/>
    </source>
</evidence>
<feature type="transmembrane region" description="Helical" evidence="1">
    <location>
        <begin position="222"/>
        <end position="240"/>
    </location>
</feature>